<dbReference type="InterPro" id="IPR041078">
    <property type="entry name" value="Plavaka"/>
</dbReference>
<feature type="region of interest" description="Disordered" evidence="1">
    <location>
        <begin position="113"/>
        <end position="145"/>
    </location>
</feature>
<dbReference type="OrthoDB" id="2576233at2759"/>
<sequence length="1031" mass="116174">MDGQALWPGTALWPDTVARHGGMVTCCSEVFTLGGYTQHLQRTRNPACQAIHQQITEYIPNCDSHTWTNTSGIPEDRSAASDGDDLPQFVGDFFGGSYVADNFGWQEMDVDDRMDLDGEGEGLDEPEDGDGADESEAEVEGSDFEDDDSLEACFGAHWEPPVPEAPLDDADQLYSMDLALTEDDIEQGLRAAPIVDKFTFGAAGAPIREGGPLQMSYEHYSKETSASDQNPYAPFQSKLDWETALWAKLRGPGSTAVTELFKINGVNDALGLSYKDADSLNKIIDSLPERPSFKREEVIVAGEAFELYSRDIIECIKALYGDPEFAPHLIFAPERHYSNTDKVIRQYSDMHTGKWWWATQKALEHQRKGATIIPVIISSDKTQVTLFGNKTAYPIYMSIGNLPKEIRRKPSRGGHVLLGYLPTTRLEHINNKAARRRTLANLFHSCVRHILQPLRKAGIDGIVMLSGDGVKHCTHPIFATFVGDYPEQLLVTGVKTGQCPKCPIPHEELGNYDPDVDYRFRDLNAILCALTSITDGPASFMKACTAAGVKPIQHPFWEDLPYTNIFQSTTPDILHQVYQGVMKHFISWVVKACGAAEIDARCRRFPPNHNIRLFIKGISTLLRVTGREHAQMCQLLMGLVLNIRLPNHISAVCLVRVTRALLDFCFLAQYPVHTDETLKLLEDALCRFHSNKSIFIDLGIHSDFNIPKLHALIHYLVSIKYFGTTDNYNTEYTKRLHINLAKDAYRATNHKDEYPQMTKWLERREKVLQHEKYIKWQLAGRPVPTVKLTEVKPHFNMTRHPTLKAVPLSKLWSDYGASYFEVALARFIVQFHQSGLTRSQLDIASKGVSIRFQTVPVYHKIKFWNQDPFGRDNMVGTPDAMQVRPSHQDTHRRDVPARFDTVLVNLGAGTEQSLQGYRVARVRAVFSLPPRAISSLFKKPPPKHLAYVKWFTPFSAAPDHNTGLYKIQRTIRNGKRQASVIPVAQIEHSVHLLPKFGPVVPREWSSSTVLDTAPAFYVNPFLDHHTFVTFL</sequence>
<dbReference type="EMBL" id="KV425622">
    <property type="protein sequence ID" value="KZT20336.1"/>
    <property type="molecule type" value="Genomic_DNA"/>
</dbReference>
<reference evidence="2 3" key="1">
    <citation type="journal article" date="2016" name="Mol. Biol. Evol.">
        <title>Comparative Genomics of Early-Diverging Mushroom-Forming Fungi Provides Insights into the Origins of Lignocellulose Decay Capabilities.</title>
        <authorList>
            <person name="Nagy L.G."/>
            <person name="Riley R."/>
            <person name="Tritt A."/>
            <person name="Adam C."/>
            <person name="Daum C."/>
            <person name="Floudas D."/>
            <person name="Sun H."/>
            <person name="Yadav J.S."/>
            <person name="Pangilinan J."/>
            <person name="Larsson K.H."/>
            <person name="Matsuura K."/>
            <person name="Barry K."/>
            <person name="Labutti K."/>
            <person name="Kuo R."/>
            <person name="Ohm R.A."/>
            <person name="Bhattacharya S.S."/>
            <person name="Shirouzu T."/>
            <person name="Yoshinaga Y."/>
            <person name="Martin F.M."/>
            <person name="Grigoriev I.V."/>
            <person name="Hibbett D.S."/>
        </authorList>
    </citation>
    <scope>NUCLEOTIDE SEQUENCE [LARGE SCALE GENOMIC DNA]</scope>
    <source>
        <strain evidence="2 3">HHB14362 ss-1</strain>
    </source>
</reference>
<dbReference type="Pfam" id="PF18759">
    <property type="entry name" value="Plavaka"/>
    <property type="match status" value="1"/>
</dbReference>
<evidence type="ECO:0000313" key="2">
    <source>
        <dbReference type="EMBL" id="KZT20336.1"/>
    </source>
</evidence>
<dbReference type="InParanoid" id="A0A165NZU5"/>
<proteinExistence type="predicted"/>
<keyword evidence="3" id="KW-1185">Reference proteome</keyword>
<name>A0A165NZU5_9AGAM</name>
<dbReference type="AlphaFoldDB" id="A0A165NZU5"/>
<feature type="compositionally biased region" description="Acidic residues" evidence="1">
    <location>
        <begin position="117"/>
        <end position="145"/>
    </location>
</feature>
<organism evidence="2 3">
    <name type="scientific">Neolentinus lepideus HHB14362 ss-1</name>
    <dbReference type="NCBI Taxonomy" id="1314782"/>
    <lineage>
        <taxon>Eukaryota</taxon>
        <taxon>Fungi</taxon>
        <taxon>Dikarya</taxon>
        <taxon>Basidiomycota</taxon>
        <taxon>Agaricomycotina</taxon>
        <taxon>Agaricomycetes</taxon>
        <taxon>Gloeophyllales</taxon>
        <taxon>Gloeophyllaceae</taxon>
        <taxon>Neolentinus</taxon>
    </lineage>
</organism>
<dbReference type="STRING" id="1314782.A0A165NZU5"/>
<protein>
    <submittedName>
        <fullName evidence="2">Uncharacterized protein</fullName>
    </submittedName>
</protein>
<dbReference type="Proteomes" id="UP000076761">
    <property type="component" value="Unassembled WGS sequence"/>
</dbReference>
<accession>A0A165NZU5</accession>
<gene>
    <name evidence="2" type="ORF">NEOLEDRAFT_1182645</name>
</gene>
<evidence type="ECO:0000313" key="3">
    <source>
        <dbReference type="Proteomes" id="UP000076761"/>
    </source>
</evidence>
<evidence type="ECO:0000256" key="1">
    <source>
        <dbReference type="SAM" id="MobiDB-lite"/>
    </source>
</evidence>